<evidence type="ECO:0000256" key="5">
    <source>
        <dbReference type="ARBA" id="ARBA00022826"/>
    </source>
</evidence>
<evidence type="ECO:0000256" key="9">
    <source>
        <dbReference type="ARBA" id="ARBA00023065"/>
    </source>
</evidence>
<keyword evidence="2" id="KW-0813">Transport</keyword>
<dbReference type="InterPro" id="IPR005821">
    <property type="entry name" value="Ion_trans_dom"/>
</dbReference>
<evidence type="ECO:0000256" key="1">
    <source>
        <dbReference type="ARBA" id="ARBA00004141"/>
    </source>
</evidence>
<dbReference type="InterPro" id="IPR027359">
    <property type="entry name" value="Volt_channel_dom_sf"/>
</dbReference>
<dbReference type="Gene3D" id="1.10.287.70">
    <property type="match status" value="1"/>
</dbReference>
<keyword evidence="4 12" id="KW-0812">Transmembrane</keyword>
<organism evidence="14 15">
    <name type="scientific">Tichowtungia aerotolerans</name>
    <dbReference type="NCBI Taxonomy" id="2697043"/>
    <lineage>
        <taxon>Bacteria</taxon>
        <taxon>Pseudomonadati</taxon>
        <taxon>Kiritimatiellota</taxon>
        <taxon>Tichowtungiia</taxon>
        <taxon>Tichowtungiales</taxon>
        <taxon>Tichowtungiaceae</taxon>
        <taxon>Tichowtungia</taxon>
    </lineage>
</organism>
<evidence type="ECO:0000256" key="4">
    <source>
        <dbReference type="ARBA" id="ARBA00022692"/>
    </source>
</evidence>
<keyword evidence="3" id="KW-0633">Potassium transport</keyword>
<dbReference type="Proteomes" id="UP000464954">
    <property type="component" value="Chromosome"/>
</dbReference>
<dbReference type="InterPro" id="IPR028325">
    <property type="entry name" value="VG_K_chnl"/>
</dbReference>
<feature type="transmembrane region" description="Helical" evidence="12">
    <location>
        <begin position="57"/>
        <end position="78"/>
    </location>
</feature>
<keyword evidence="11" id="KW-0407">Ion channel</keyword>
<dbReference type="PANTHER" id="PTHR11537:SF254">
    <property type="entry name" value="POTASSIUM VOLTAGE-GATED CHANNEL PROTEIN SHAB"/>
    <property type="match status" value="1"/>
</dbReference>
<feature type="transmembrane region" description="Helical" evidence="12">
    <location>
        <begin position="215"/>
        <end position="240"/>
    </location>
</feature>
<dbReference type="EMBL" id="CP047593">
    <property type="protein sequence ID" value="QHI68856.1"/>
    <property type="molecule type" value="Genomic_DNA"/>
</dbReference>
<evidence type="ECO:0000256" key="3">
    <source>
        <dbReference type="ARBA" id="ARBA00022538"/>
    </source>
</evidence>
<evidence type="ECO:0000256" key="10">
    <source>
        <dbReference type="ARBA" id="ARBA00023136"/>
    </source>
</evidence>
<evidence type="ECO:0000256" key="8">
    <source>
        <dbReference type="ARBA" id="ARBA00022989"/>
    </source>
</evidence>
<dbReference type="GO" id="GO:0001508">
    <property type="term" value="P:action potential"/>
    <property type="evidence" value="ECO:0007669"/>
    <property type="project" value="TreeGrafter"/>
</dbReference>
<keyword evidence="10 12" id="KW-0472">Membrane</keyword>
<feature type="transmembrane region" description="Helical" evidence="12">
    <location>
        <begin position="183"/>
        <end position="203"/>
    </location>
</feature>
<dbReference type="PRINTS" id="PR00169">
    <property type="entry name" value="KCHANNEL"/>
</dbReference>
<dbReference type="Gene3D" id="1.20.120.350">
    <property type="entry name" value="Voltage-gated potassium channels. Chain C"/>
    <property type="match status" value="1"/>
</dbReference>
<dbReference type="RefSeq" id="WP_160627579.1">
    <property type="nucleotide sequence ID" value="NZ_CP047593.1"/>
</dbReference>
<dbReference type="Pfam" id="PF00520">
    <property type="entry name" value="Ion_trans"/>
    <property type="match status" value="1"/>
</dbReference>
<evidence type="ECO:0000256" key="12">
    <source>
        <dbReference type="SAM" id="Phobius"/>
    </source>
</evidence>
<dbReference type="AlphaFoldDB" id="A0A6P1MBB6"/>
<reference evidence="14 15" key="1">
    <citation type="submission" date="2020-01" db="EMBL/GenBank/DDBJ databases">
        <title>Ponticoccus aerotolerans gen. nov., sp. nov., an anaerobic bacterium and proposal of Ponticoccusceae fam. nov., Ponticoccusles ord. nov. and Ponticoccuse classis nov. in the phylum Kiritimatiellaeota.</title>
        <authorList>
            <person name="Zhou L.Y."/>
            <person name="Du Z.J."/>
        </authorList>
    </citation>
    <scope>NUCLEOTIDE SEQUENCE [LARGE SCALE GENOMIC DNA]</scope>
    <source>
        <strain evidence="14 15">S-5007</strain>
    </source>
</reference>
<feature type="transmembrane region" description="Helical" evidence="12">
    <location>
        <begin position="155"/>
        <end position="176"/>
    </location>
</feature>
<dbReference type="GO" id="GO:0005249">
    <property type="term" value="F:voltage-gated potassium channel activity"/>
    <property type="evidence" value="ECO:0007669"/>
    <property type="project" value="InterPro"/>
</dbReference>
<feature type="transmembrane region" description="Helical" evidence="12">
    <location>
        <begin position="90"/>
        <end position="111"/>
    </location>
</feature>
<keyword evidence="6" id="KW-0851">Voltage-gated channel</keyword>
<feature type="domain" description="Ion transport" evidence="13">
    <location>
        <begin position="28"/>
        <end position="238"/>
    </location>
</feature>
<evidence type="ECO:0000313" key="15">
    <source>
        <dbReference type="Proteomes" id="UP000464954"/>
    </source>
</evidence>
<sequence length="274" mass="30190">MQNKIPKRSAKQNRLYEIIFEAETRGGKLFDVALFAAIMLSVTATILNSVQSVHETYGVWLTGINWLFTLLFTVEYGLRLYCARNPVRYARSFFGVVDLLAVLPAYLSLFIPGTRFLDVIRILRMLRIFRVMKMVQYVNDGDLLLNALTASRRKIGIFLFTVLTLVVILGSLMYVIEGTEHGFTSIPVGIYWAIVTLTTVGYGDISPQTGLGQTLAAFIMIIGYSIIAVPTGIISAEVGASAVRKKLSKICPACNTSDHDPDAAHCKHCGATLA</sequence>
<evidence type="ECO:0000256" key="6">
    <source>
        <dbReference type="ARBA" id="ARBA00022882"/>
    </source>
</evidence>
<dbReference type="KEGG" id="taer:GT409_05120"/>
<evidence type="ECO:0000256" key="11">
    <source>
        <dbReference type="ARBA" id="ARBA00023303"/>
    </source>
</evidence>
<feature type="transmembrane region" description="Helical" evidence="12">
    <location>
        <begin position="29"/>
        <end position="51"/>
    </location>
</feature>
<evidence type="ECO:0000256" key="2">
    <source>
        <dbReference type="ARBA" id="ARBA00022448"/>
    </source>
</evidence>
<keyword evidence="5" id="KW-0631">Potassium channel</keyword>
<dbReference type="GO" id="GO:0008076">
    <property type="term" value="C:voltage-gated potassium channel complex"/>
    <property type="evidence" value="ECO:0007669"/>
    <property type="project" value="InterPro"/>
</dbReference>
<keyword evidence="7" id="KW-0630">Potassium</keyword>
<keyword evidence="9" id="KW-0406">Ion transport</keyword>
<dbReference type="SUPFAM" id="SSF81324">
    <property type="entry name" value="Voltage-gated potassium channels"/>
    <property type="match status" value="1"/>
</dbReference>
<accession>A0A6P1MBB6</accession>
<keyword evidence="15" id="KW-1185">Reference proteome</keyword>
<evidence type="ECO:0000256" key="7">
    <source>
        <dbReference type="ARBA" id="ARBA00022958"/>
    </source>
</evidence>
<proteinExistence type="predicted"/>
<dbReference type="PANTHER" id="PTHR11537">
    <property type="entry name" value="VOLTAGE-GATED POTASSIUM CHANNEL"/>
    <property type="match status" value="1"/>
</dbReference>
<evidence type="ECO:0000313" key="14">
    <source>
        <dbReference type="EMBL" id="QHI68856.1"/>
    </source>
</evidence>
<name>A0A6P1MBB6_9BACT</name>
<keyword evidence="8 12" id="KW-1133">Transmembrane helix</keyword>
<gene>
    <name evidence="14" type="ORF">GT409_05120</name>
</gene>
<protein>
    <submittedName>
        <fullName evidence="14">Ion transporter</fullName>
    </submittedName>
</protein>
<evidence type="ECO:0000259" key="13">
    <source>
        <dbReference type="Pfam" id="PF00520"/>
    </source>
</evidence>
<comment type="subcellular location">
    <subcellularLocation>
        <location evidence="1">Membrane</location>
        <topology evidence="1">Multi-pass membrane protein</topology>
    </subcellularLocation>
</comment>